<keyword evidence="10" id="KW-1185">Reference proteome</keyword>
<evidence type="ECO:0000256" key="6">
    <source>
        <dbReference type="PIRSR" id="PIRSR000138-1"/>
    </source>
</evidence>
<dbReference type="GO" id="GO:0010181">
    <property type="term" value="F:FMN binding"/>
    <property type="evidence" value="ECO:0007669"/>
    <property type="project" value="InterPro"/>
</dbReference>
<accession>A0A0D6ML96</accession>
<evidence type="ECO:0000256" key="5">
    <source>
        <dbReference type="ARBA" id="ARBA00024042"/>
    </source>
</evidence>
<sequence length="412" mass="44599">MSSRTSPRSKRILRSILNLEDFERVTRSRLPRAVFGYVEGGADDGEACRHNRDVFRSLRMVPRVLRDVSQCNLQTTLFGRTYAAPYIVAPMGASAVVGFNADNAMARAARRANIPFVLSANSITPIEEMARTYPEAWFAAYQHPDERNIVDMCHRVSGAGLSVYMLTADVPVASNRENNVRAGYTMPLRPSVRLSVDAALHPRWLIGTLLRTIRHRGIPRISNFDPTSRPTIFSKTLGGVTGHASFSWRQAEVVRRNWKGPFVIKGLLSPEDARIAREIGADGIVVSNHGGRQLDSAVSPIEVLAAIKAESGTMTVLADSGFRRGTDVLKGMALGADAILIGRPFLYAATLAGEQGVARAIALLAREIGIDLALLGVATPGDVSADMLLGQLPSAAAANAPRKADPLRIIRT</sequence>
<feature type="active site" description="Proton acceptor" evidence="6">
    <location>
        <position position="289"/>
    </location>
</feature>
<gene>
    <name evidence="9" type="ORF">Tasa_021_020</name>
</gene>
<evidence type="ECO:0000259" key="8">
    <source>
        <dbReference type="PROSITE" id="PS51349"/>
    </source>
</evidence>
<feature type="binding site" evidence="7">
    <location>
        <begin position="319"/>
        <end position="323"/>
    </location>
    <ligand>
        <name>FMN</name>
        <dbReference type="ChEBI" id="CHEBI:58210"/>
    </ligand>
</feature>
<feature type="binding site" evidence="7">
    <location>
        <position position="176"/>
    </location>
    <ligand>
        <name>glyoxylate</name>
        <dbReference type="ChEBI" id="CHEBI:36655"/>
    </ligand>
</feature>
<dbReference type="RefSeq" id="WP_053053782.1">
    <property type="nucleotide sequence ID" value="NZ_BALE01000021.1"/>
</dbReference>
<keyword evidence="2 7" id="KW-0285">Flavoprotein</keyword>
<feature type="binding site" evidence="7">
    <location>
        <begin position="90"/>
        <end position="92"/>
    </location>
    <ligand>
        <name>FMN</name>
        <dbReference type="ChEBI" id="CHEBI:58210"/>
    </ligand>
</feature>
<evidence type="ECO:0000313" key="9">
    <source>
        <dbReference type="EMBL" id="GAN54439.1"/>
    </source>
</evidence>
<comment type="similarity">
    <text evidence="5">Belongs to the FMN-dependent alpha-hydroxy acid dehydrogenase family.</text>
</comment>
<name>A0A0D6ML96_9PROT</name>
<keyword evidence="4" id="KW-0560">Oxidoreductase</keyword>
<feature type="binding site" evidence="7">
    <location>
        <position position="167"/>
    </location>
    <ligand>
        <name>glyoxylate</name>
        <dbReference type="ChEBI" id="CHEBI:36655"/>
    </ligand>
</feature>
<feature type="binding site" evidence="7">
    <location>
        <position position="292"/>
    </location>
    <ligand>
        <name>glyoxylate</name>
        <dbReference type="ChEBI" id="CHEBI:36655"/>
    </ligand>
</feature>
<dbReference type="STRING" id="1231623.Tasa_021_020"/>
<evidence type="ECO:0000256" key="7">
    <source>
        <dbReference type="PIRSR" id="PIRSR000138-2"/>
    </source>
</evidence>
<dbReference type="GO" id="GO:0005886">
    <property type="term" value="C:plasma membrane"/>
    <property type="evidence" value="ECO:0007669"/>
    <property type="project" value="TreeGrafter"/>
</dbReference>
<dbReference type="GO" id="GO:0004459">
    <property type="term" value="F:L-lactate dehydrogenase (NAD+) activity"/>
    <property type="evidence" value="ECO:0007669"/>
    <property type="project" value="TreeGrafter"/>
</dbReference>
<comment type="cofactor">
    <cofactor evidence="1">
        <name>FMN</name>
        <dbReference type="ChEBI" id="CHEBI:58210"/>
    </cofactor>
</comment>
<dbReference type="Pfam" id="PF01070">
    <property type="entry name" value="FMN_dh"/>
    <property type="match status" value="1"/>
</dbReference>
<dbReference type="EMBL" id="BALE01000021">
    <property type="protein sequence ID" value="GAN54439.1"/>
    <property type="molecule type" value="Genomic_DNA"/>
</dbReference>
<feature type="binding site" evidence="7">
    <location>
        <position position="287"/>
    </location>
    <ligand>
        <name>FMN</name>
        <dbReference type="ChEBI" id="CHEBI:58210"/>
    </ligand>
</feature>
<feature type="domain" description="FMN hydroxy acid dehydrogenase" evidence="8">
    <location>
        <begin position="11"/>
        <end position="393"/>
    </location>
</feature>
<dbReference type="AlphaFoldDB" id="A0A0D6ML96"/>
<dbReference type="PIRSF" id="PIRSF000138">
    <property type="entry name" value="Al-hdrx_acd_dh"/>
    <property type="match status" value="1"/>
</dbReference>
<dbReference type="CDD" id="cd02809">
    <property type="entry name" value="alpha_hydroxyacid_oxid_FMN"/>
    <property type="match status" value="1"/>
</dbReference>
<comment type="caution">
    <text evidence="9">The sequence shown here is derived from an EMBL/GenBank/DDBJ whole genome shotgun (WGS) entry which is preliminary data.</text>
</comment>
<evidence type="ECO:0000256" key="1">
    <source>
        <dbReference type="ARBA" id="ARBA00001917"/>
    </source>
</evidence>
<evidence type="ECO:0000256" key="2">
    <source>
        <dbReference type="ARBA" id="ARBA00022630"/>
    </source>
</evidence>
<reference evidence="9 10" key="1">
    <citation type="submission" date="2012-10" db="EMBL/GenBank/DDBJ databases">
        <title>Genome sequencing of Tanticharoenia sakaeratensis NBRC 103193.</title>
        <authorList>
            <person name="Azuma Y."/>
            <person name="Hadano H."/>
            <person name="Hirakawa H."/>
            <person name="Matsushita K."/>
        </authorList>
    </citation>
    <scope>NUCLEOTIDE SEQUENCE [LARGE SCALE GENOMIC DNA]</scope>
    <source>
        <strain evidence="9 10">NBRC 103193</strain>
    </source>
</reference>
<dbReference type="InterPro" id="IPR008259">
    <property type="entry name" value="FMN_hydac_DH_AS"/>
</dbReference>
<dbReference type="PROSITE" id="PS51349">
    <property type="entry name" value="FMN_HYDROXY_ACID_DH_2"/>
    <property type="match status" value="1"/>
</dbReference>
<dbReference type="PANTHER" id="PTHR10578">
    <property type="entry name" value="S -2-HYDROXY-ACID OXIDASE-RELATED"/>
    <property type="match status" value="1"/>
</dbReference>
<feature type="binding site" evidence="7">
    <location>
        <position position="289"/>
    </location>
    <ligand>
        <name>glyoxylate</name>
        <dbReference type="ChEBI" id="CHEBI:36655"/>
    </ligand>
</feature>
<keyword evidence="3 7" id="KW-0288">FMN</keyword>
<dbReference type="OrthoDB" id="9770452at2"/>
<dbReference type="PANTHER" id="PTHR10578:SF107">
    <property type="entry name" value="2-HYDROXYACID OXIDASE 1"/>
    <property type="match status" value="1"/>
</dbReference>
<proteinExistence type="inferred from homology"/>
<feature type="binding site" evidence="7">
    <location>
        <position position="141"/>
    </location>
    <ligand>
        <name>glyoxylate</name>
        <dbReference type="ChEBI" id="CHEBI:36655"/>
    </ligand>
</feature>
<dbReference type="InterPro" id="IPR013785">
    <property type="entry name" value="Aldolase_TIM"/>
</dbReference>
<feature type="binding site" evidence="7">
    <location>
        <position position="265"/>
    </location>
    <ligand>
        <name>FMN</name>
        <dbReference type="ChEBI" id="CHEBI:58210"/>
    </ligand>
</feature>
<evidence type="ECO:0000313" key="10">
    <source>
        <dbReference type="Proteomes" id="UP000032679"/>
    </source>
</evidence>
<dbReference type="InterPro" id="IPR012133">
    <property type="entry name" value="Alpha-hydoxy_acid_DH_FMN"/>
</dbReference>
<dbReference type="Proteomes" id="UP000032679">
    <property type="component" value="Unassembled WGS sequence"/>
</dbReference>
<dbReference type="Gene3D" id="3.20.20.70">
    <property type="entry name" value="Aldolase class I"/>
    <property type="match status" value="1"/>
</dbReference>
<feature type="binding site" evidence="7">
    <location>
        <position position="119"/>
    </location>
    <ligand>
        <name>FMN</name>
        <dbReference type="ChEBI" id="CHEBI:58210"/>
    </ligand>
</feature>
<protein>
    <submittedName>
        <fullName evidence="9">FMN-dependent dehydrogenase family protein 2</fullName>
    </submittedName>
</protein>
<dbReference type="InterPro" id="IPR037396">
    <property type="entry name" value="FMN_HAD"/>
</dbReference>
<dbReference type="PROSITE" id="PS00557">
    <property type="entry name" value="FMN_HYDROXY_ACID_DH_1"/>
    <property type="match status" value="1"/>
</dbReference>
<feature type="binding site" evidence="7">
    <location>
        <begin position="342"/>
        <end position="343"/>
    </location>
    <ligand>
        <name>FMN</name>
        <dbReference type="ChEBI" id="CHEBI:58210"/>
    </ligand>
</feature>
<organism evidence="9 10">
    <name type="scientific">Tanticharoenia sakaeratensis NBRC 103193</name>
    <dbReference type="NCBI Taxonomy" id="1231623"/>
    <lineage>
        <taxon>Bacteria</taxon>
        <taxon>Pseudomonadati</taxon>
        <taxon>Pseudomonadota</taxon>
        <taxon>Alphaproteobacteria</taxon>
        <taxon>Acetobacterales</taxon>
        <taxon>Acetobacteraceae</taxon>
        <taxon>Tanticharoenia</taxon>
    </lineage>
</organism>
<dbReference type="GO" id="GO:0009060">
    <property type="term" value="P:aerobic respiration"/>
    <property type="evidence" value="ECO:0007669"/>
    <property type="project" value="TreeGrafter"/>
</dbReference>
<evidence type="ECO:0000256" key="3">
    <source>
        <dbReference type="ARBA" id="ARBA00022643"/>
    </source>
</evidence>
<evidence type="ECO:0000256" key="4">
    <source>
        <dbReference type="ARBA" id="ARBA00023002"/>
    </source>
</evidence>
<feature type="binding site" evidence="7">
    <location>
        <position position="37"/>
    </location>
    <ligand>
        <name>glyoxylate</name>
        <dbReference type="ChEBI" id="CHEBI:36655"/>
    </ligand>
</feature>
<dbReference type="InterPro" id="IPR000262">
    <property type="entry name" value="FMN-dep_DH"/>
</dbReference>
<dbReference type="SUPFAM" id="SSF51395">
    <property type="entry name" value="FMN-linked oxidoreductases"/>
    <property type="match status" value="1"/>
</dbReference>